<feature type="region of interest" description="Disordered" evidence="6">
    <location>
        <begin position="302"/>
        <end position="337"/>
    </location>
</feature>
<dbReference type="GeneID" id="115629798"/>
<dbReference type="GO" id="GO:0000981">
    <property type="term" value="F:DNA-binding transcription factor activity, RNA polymerase II-specific"/>
    <property type="evidence" value="ECO:0007669"/>
    <property type="project" value="TreeGrafter"/>
</dbReference>
<dbReference type="OrthoDB" id="2687452at2759"/>
<reference evidence="9" key="1">
    <citation type="submission" date="2025-08" db="UniProtKB">
        <authorList>
            <consortium name="RefSeq"/>
        </authorList>
    </citation>
    <scope>IDENTIFICATION</scope>
    <source>
        <strain evidence="9">11010-0011.00</strain>
        <tissue evidence="9">Whole body</tissue>
    </source>
</reference>
<accession>A0A6J2U2W1</accession>
<dbReference type="GO" id="GO:0005634">
    <property type="term" value="C:nucleus"/>
    <property type="evidence" value="ECO:0007669"/>
    <property type="project" value="UniProtKB-ARBA"/>
</dbReference>
<feature type="domain" description="C2H2-type" evidence="7">
    <location>
        <begin position="100"/>
        <end position="130"/>
    </location>
</feature>
<feature type="domain" description="C2H2-type" evidence="7">
    <location>
        <begin position="280"/>
        <end position="310"/>
    </location>
</feature>
<evidence type="ECO:0000256" key="1">
    <source>
        <dbReference type="ARBA" id="ARBA00022723"/>
    </source>
</evidence>
<feature type="domain" description="C2H2-type" evidence="7">
    <location>
        <begin position="250"/>
        <end position="280"/>
    </location>
</feature>
<feature type="domain" description="C2H2-type" evidence="7">
    <location>
        <begin position="214"/>
        <end position="242"/>
    </location>
</feature>
<dbReference type="AlphaFoldDB" id="A0A6J2U2W1"/>
<evidence type="ECO:0000256" key="6">
    <source>
        <dbReference type="SAM" id="MobiDB-lite"/>
    </source>
</evidence>
<evidence type="ECO:0000259" key="7">
    <source>
        <dbReference type="PROSITE" id="PS50157"/>
    </source>
</evidence>
<dbReference type="PANTHER" id="PTHR19818:SF139">
    <property type="entry name" value="PAIR-RULE PROTEIN ODD-PAIRED"/>
    <property type="match status" value="1"/>
</dbReference>
<keyword evidence="2" id="KW-0677">Repeat</keyword>
<dbReference type="RefSeq" id="XP_030382220.1">
    <property type="nucleotide sequence ID" value="XM_030526360.1"/>
</dbReference>
<dbReference type="Pfam" id="PF00096">
    <property type="entry name" value="zf-C2H2"/>
    <property type="match status" value="2"/>
</dbReference>
<feature type="compositionally biased region" description="Acidic residues" evidence="6">
    <location>
        <begin position="379"/>
        <end position="395"/>
    </location>
</feature>
<evidence type="ECO:0000313" key="9">
    <source>
        <dbReference type="RefSeq" id="XP_030382220.1"/>
    </source>
</evidence>
<dbReference type="InterPro" id="IPR050329">
    <property type="entry name" value="GLI_C2H2-zinc-finger"/>
</dbReference>
<feature type="region of interest" description="Disordered" evidence="6">
    <location>
        <begin position="370"/>
        <end position="398"/>
    </location>
</feature>
<feature type="domain" description="C2H2-type" evidence="7">
    <location>
        <begin position="34"/>
        <end position="63"/>
    </location>
</feature>
<evidence type="ECO:0000313" key="8">
    <source>
        <dbReference type="Proteomes" id="UP000504634"/>
    </source>
</evidence>
<dbReference type="GO" id="GO:0000978">
    <property type="term" value="F:RNA polymerase II cis-regulatory region sequence-specific DNA binding"/>
    <property type="evidence" value="ECO:0007669"/>
    <property type="project" value="TreeGrafter"/>
</dbReference>
<dbReference type="Gene3D" id="3.30.160.60">
    <property type="entry name" value="Classic Zinc Finger"/>
    <property type="match status" value="6"/>
</dbReference>
<organism evidence="8 9">
    <name type="scientific">Drosophila lebanonensis</name>
    <name type="common">Fruit fly</name>
    <name type="synonym">Scaptodrosophila lebanonensis</name>
    <dbReference type="NCBI Taxonomy" id="7225"/>
    <lineage>
        <taxon>Eukaryota</taxon>
        <taxon>Metazoa</taxon>
        <taxon>Ecdysozoa</taxon>
        <taxon>Arthropoda</taxon>
        <taxon>Hexapoda</taxon>
        <taxon>Insecta</taxon>
        <taxon>Pterygota</taxon>
        <taxon>Neoptera</taxon>
        <taxon>Endopterygota</taxon>
        <taxon>Diptera</taxon>
        <taxon>Brachycera</taxon>
        <taxon>Muscomorpha</taxon>
        <taxon>Ephydroidea</taxon>
        <taxon>Drosophilidae</taxon>
        <taxon>Scaptodrosophila</taxon>
    </lineage>
</organism>
<keyword evidence="8" id="KW-1185">Reference proteome</keyword>
<dbReference type="SUPFAM" id="SSF57667">
    <property type="entry name" value="beta-beta-alpha zinc fingers"/>
    <property type="match status" value="5"/>
</dbReference>
<dbReference type="PROSITE" id="PS00028">
    <property type="entry name" value="ZINC_FINGER_C2H2_1"/>
    <property type="match status" value="8"/>
</dbReference>
<dbReference type="GO" id="GO:0045944">
    <property type="term" value="P:positive regulation of transcription by RNA polymerase II"/>
    <property type="evidence" value="ECO:0007669"/>
    <property type="project" value="UniProtKB-ARBA"/>
</dbReference>
<dbReference type="PANTHER" id="PTHR19818">
    <property type="entry name" value="ZINC FINGER PROTEIN ZIC AND GLI"/>
    <property type="match status" value="1"/>
</dbReference>
<evidence type="ECO:0000256" key="4">
    <source>
        <dbReference type="ARBA" id="ARBA00022833"/>
    </source>
</evidence>
<feature type="domain" description="C2H2-type" evidence="7">
    <location>
        <begin position="185"/>
        <end position="214"/>
    </location>
</feature>
<gene>
    <name evidence="9" type="primary">LOC115629798</name>
</gene>
<evidence type="ECO:0000256" key="5">
    <source>
        <dbReference type="PROSITE-ProRule" id="PRU00042"/>
    </source>
</evidence>
<dbReference type="InterPro" id="IPR013087">
    <property type="entry name" value="Znf_C2H2_type"/>
</dbReference>
<feature type="domain" description="C2H2-type" evidence="7">
    <location>
        <begin position="64"/>
        <end position="94"/>
    </location>
</feature>
<keyword evidence="3 5" id="KW-0863">Zinc-finger</keyword>
<keyword evidence="1" id="KW-0479">Metal-binding</keyword>
<dbReference type="Proteomes" id="UP000504634">
    <property type="component" value="Unplaced"/>
</dbReference>
<protein>
    <submittedName>
        <fullName evidence="9">Zinc finger protein 782</fullName>
    </submittedName>
</protein>
<feature type="domain" description="C2H2-type" evidence="7">
    <location>
        <begin position="131"/>
        <end position="159"/>
    </location>
</feature>
<dbReference type="GO" id="GO:0008270">
    <property type="term" value="F:zinc ion binding"/>
    <property type="evidence" value="ECO:0007669"/>
    <property type="project" value="UniProtKB-KW"/>
</dbReference>
<proteinExistence type="predicted"/>
<evidence type="ECO:0000256" key="3">
    <source>
        <dbReference type="ARBA" id="ARBA00022771"/>
    </source>
</evidence>
<sequence length="415" mass="48298">MPPDVQITSDSDLESVLQDFKLRQTRRDSTGPKYTCSIAGCDEKFKRLDQLDRHEYHHTGVKKHACFYDGCDKIYTIITHLKRHLRTTHERPDSAAQKTVKCALEECDKMFTSASNMQRHVREAHEHPREYSCAYCEAKFTQKLKLRRHEITKHTQDYPYRCGKCSRGFYQKWQQESHERSCKLYSCDNCTLKFEKWSQYQRHCRLTQHGRNRHKCGHCDRCYDKPSDLSKHVIAKHSKEGDEMGSAIPFVCKEPNCTRAYAYERNLRQHVLTAHVGKRFECQAVNCGRCFSSAQNMAKHLKRDHPNTGQVQKLKEEPPPKKIKRKQRKDAGKPIKSNLSKLSGLVLEKEVDGRVRARDVSILDNVARQLELQMPQPLTEDEEVGGNDSEDDTDKDEMAIEKLLTETLQDEEEVV</sequence>
<name>A0A6J2U2W1_DROLE</name>
<evidence type="ECO:0000256" key="2">
    <source>
        <dbReference type="ARBA" id="ARBA00022737"/>
    </source>
</evidence>
<dbReference type="SMART" id="SM00355">
    <property type="entry name" value="ZnF_C2H2"/>
    <property type="match status" value="9"/>
</dbReference>
<dbReference type="InterPro" id="IPR036236">
    <property type="entry name" value="Znf_C2H2_sf"/>
</dbReference>
<dbReference type="PROSITE" id="PS50157">
    <property type="entry name" value="ZINC_FINGER_C2H2_2"/>
    <property type="match status" value="8"/>
</dbReference>
<keyword evidence="4" id="KW-0862">Zinc</keyword>